<gene>
    <name evidence="2" type="ORF">KC19_10G171900</name>
</gene>
<evidence type="ECO:0000313" key="3">
    <source>
        <dbReference type="Proteomes" id="UP000822688"/>
    </source>
</evidence>
<accession>A0A8T0GMZ9</accession>
<evidence type="ECO:0000256" key="1">
    <source>
        <dbReference type="SAM" id="MobiDB-lite"/>
    </source>
</evidence>
<dbReference type="Proteomes" id="UP000822688">
    <property type="component" value="Chromosome 10"/>
</dbReference>
<reference evidence="2" key="1">
    <citation type="submission" date="2020-06" db="EMBL/GenBank/DDBJ databases">
        <title>WGS assembly of Ceratodon purpureus strain R40.</title>
        <authorList>
            <person name="Carey S.B."/>
            <person name="Jenkins J."/>
            <person name="Shu S."/>
            <person name="Lovell J.T."/>
            <person name="Sreedasyam A."/>
            <person name="Maumus F."/>
            <person name="Tiley G.P."/>
            <person name="Fernandez-Pozo N."/>
            <person name="Barry K."/>
            <person name="Chen C."/>
            <person name="Wang M."/>
            <person name="Lipzen A."/>
            <person name="Daum C."/>
            <person name="Saski C.A."/>
            <person name="Payton A.C."/>
            <person name="Mcbreen J.C."/>
            <person name="Conrad R.E."/>
            <person name="Kollar L.M."/>
            <person name="Olsson S."/>
            <person name="Huttunen S."/>
            <person name="Landis J.B."/>
            <person name="Wickett N.J."/>
            <person name="Johnson M.G."/>
            <person name="Rensing S.A."/>
            <person name="Grimwood J."/>
            <person name="Schmutz J."/>
            <person name="Mcdaniel S.F."/>
        </authorList>
    </citation>
    <scope>NUCLEOTIDE SEQUENCE</scope>
    <source>
        <strain evidence="2">R40</strain>
    </source>
</reference>
<organism evidence="2 3">
    <name type="scientific">Ceratodon purpureus</name>
    <name type="common">Fire moss</name>
    <name type="synonym">Dicranum purpureum</name>
    <dbReference type="NCBI Taxonomy" id="3225"/>
    <lineage>
        <taxon>Eukaryota</taxon>
        <taxon>Viridiplantae</taxon>
        <taxon>Streptophyta</taxon>
        <taxon>Embryophyta</taxon>
        <taxon>Bryophyta</taxon>
        <taxon>Bryophytina</taxon>
        <taxon>Bryopsida</taxon>
        <taxon>Dicranidae</taxon>
        <taxon>Pseudoditrichales</taxon>
        <taxon>Ditrichaceae</taxon>
        <taxon>Ceratodon</taxon>
    </lineage>
</organism>
<sequence>MRELNGGGGLWKLTLQSPLEVGIPIITQFWHYKLMKNIRWWPSKSYRIEGSLFEGAPEVKNYSNMATRLPLTDVRRIRARDNKLWIRDQNRAKHYGISRIPCPCTQHRGVGSPFLLKNIFRHLIRYGRSPDCRTYRRGPEDPDSSDDEWEADFEAKIAESTRRDAAAKIAAATHREVNRDSGVEVRRMVQHIHQQVEQSTETEERLNDIPISAMETVDNITGINTKQMDSGAGQPSGSNEAEEPTDVVRRA</sequence>
<evidence type="ECO:0000313" key="2">
    <source>
        <dbReference type="EMBL" id="KAG0560323.1"/>
    </source>
</evidence>
<dbReference type="AlphaFoldDB" id="A0A8T0GMZ9"/>
<protein>
    <submittedName>
        <fullName evidence="2">Uncharacterized protein</fullName>
    </submittedName>
</protein>
<dbReference type="EMBL" id="CM026431">
    <property type="protein sequence ID" value="KAG0560323.1"/>
    <property type="molecule type" value="Genomic_DNA"/>
</dbReference>
<feature type="compositionally biased region" description="Polar residues" evidence="1">
    <location>
        <begin position="221"/>
        <end position="239"/>
    </location>
</feature>
<proteinExistence type="predicted"/>
<feature type="region of interest" description="Disordered" evidence="1">
    <location>
        <begin position="221"/>
        <end position="251"/>
    </location>
</feature>
<comment type="caution">
    <text evidence="2">The sequence shown here is derived from an EMBL/GenBank/DDBJ whole genome shotgun (WGS) entry which is preliminary data.</text>
</comment>
<name>A0A8T0GMZ9_CERPU</name>
<keyword evidence="3" id="KW-1185">Reference proteome</keyword>